<reference evidence="2 3" key="2">
    <citation type="submission" date="2018-11" db="EMBL/GenBank/DDBJ databases">
        <authorList>
            <consortium name="Pathogen Informatics"/>
        </authorList>
    </citation>
    <scope>NUCLEOTIDE SEQUENCE [LARGE SCALE GENOMIC DNA]</scope>
</reference>
<organism evidence="4">
    <name type="scientific">Thelazia callipaeda</name>
    <name type="common">Oriental eyeworm</name>
    <name type="synonym">Parasitic nematode</name>
    <dbReference type="NCBI Taxonomy" id="103827"/>
    <lineage>
        <taxon>Eukaryota</taxon>
        <taxon>Metazoa</taxon>
        <taxon>Ecdysozoa</taxon>
        <taxon>Nematoda</taxon>
        <taxon>Chromadorea</taxon>
        <taxon>Rhabditida</taxon>
        <taxon>Spirurina</taxon>
        <taxon>Spiruromorpha</taxon>
        <taxon>Thelazioidea</taxon>
        <taxon>Thelaziidae</taxon>
        <taxon>Thelazia</taxon>
    </lineage>
</organism>
<keyword evidence="1" id="KW-0175">Coiled coil</keyword>
<proteinExistence type="predicted"/>
<evidence type="ECO:0000256" key="1">
    <source>
        <dbReference type="SAM" id="Coils"/>
    </source>
</evidence>
<evidence type="ECO:0000313" key="2">
    <source>
        <dbReference type="EMBL" id="VDN07721.1"/>
    </source>
</evidence>
<evidence type="ECO:0000313" key="4">
    <source>
        <dbReference type="WBParaSite" id="TCLT_0001006001-mRNA-1"/>
    </source>
</evidence>
<dbReference type="Proteomes" id="UP000276776">
    <property type="component" value="Unassembled WGS sequence"/>
</dbReference>
<dbReference type="OrthoDB" id="5843944at2759"/>
<protein>
    <submittedName>
        <fullName evidence="2 4">Uncharacterized protein</fullName>
    </submittedName>
</protein>
<accession>A0A0N5DA74</accession>
<feature type="coiled-coil region" evidence="1">
    <location>
        <begin position="138"/>
        <end position="165"/>
    </location>
</feature>
<dbReference type="EMBL" id="UYYF01004955">
    <property type="protein sequence ID" value="VDN07721.1"/>
    <property type="molecule type" value="Genomic_DNA"/>
</dbReference>
<evidence type="ECO:0000313" key="3">
    <source>
        <dbReference type="Proteomes" id="UP000276776"/>
    </source>
</evidence>
<keyword evidence="3" id="KW-1185">Reference proteome</keyword>
<dbReference type="WBParaSite" id="TCLT_0001006001-mRNA-1">
    <property type="protein sequence ID" value="TCLT_0001006001-mRNA-1"/>
    <property type="gene ID" value="TCLT_0001006001"/>
</dbReference>
<sequence>MMLCSLFYVFYNNLFFTDIIQQLKLRLPDNQSRNEAVKILNSAGSLAKSDMYPVLNSLLQEIDQDDKTVSPNSESIQKYCKRFLEFAQKCPPILIDLQNQINEEKGNYIVMNSASNDSLEDGTCINNHQPVTSTKANMIMYREQLAMKDAQLRRLEEEIANAHRCV</sequence>
<dbReference type="AlphaFoldDB" id="A0A0N5DA74"/>
<reference evidence="4" key="1">
    <citation type="submission" date="2017-02" db="UniProtKB">
        <authorList>
            <consortium name="WormBaseParasite"/>
        </authorList>
    </citation>
    <scope>IDENTIFICATION</scope>
</reference>
<gene>
    <name evidence="2" type="ORF">TCLT_LOCUS10049</name>
</gene>
<name>A0A0N5DA74_THECL</name>